<evidence type="ECO:0000256" key="4">
    <source>
        <dbReference type="ARBA" id="ARBA00023239"/>
    </source>
</evidence>
<feature type="modified residue" description="N6-(pyridoxal phosphate)lysine" evidence="5">
    <location>
        <position position="351"/>
    </location>
</feature>
<dbReference type="KEGG" id="ptes:JQU52_11560"/>
<dbReference type="GO" id="GO:0005829">
    <property type="term" value="C:cytosol"/>
    <property type="evidence" value="ECO:0007669"/>
    <property type="project" value="TreeGrafter"/>
</dbReference>
<dbReference type="InterPro" id="IPR036633">
    <property type="entry name" value="Prn/Lys/Arg_de-COase_C_sf"/>
</dbReference>
<dbReference type="CDD" id="cd00615">
    <property type="entry name" value="Orn_deC_like"/>
    <property type="match status" value="1"/>
</dbReference>
<evidence type="ECO:0000256" key="1">
    <source>
        <dbReference type="ARBA" id="ARBA00010671"/>
    </source>
</evidence>
<dbReference type="PROSITE" id="PS00703">
    <property type="entry name" value="OKR_DC_1"/>
    <property type="match status" value="1"/>
</dbReference>
<dbReference type="PANTHER" id="PTHR45229">
    <property type="entry name" value="CONSTITUTIVE ORNITHINE DECARBOXYLASE"/>
    <property type="match status" value="1"/>
</dbReference>
<dbReference type="InterPro" id="IPR011006">
    <property type="entry name" value="CheY-like_superfamily"/>
</dbReference>
<dbReference type="GO" id="GO:0006520">
    <property type="term" value="P:amino acid metabolic process"/>
    <property type="evidence" value="ECO:0007669"/>
    <property type="project" value="InterPro"/>
</dbReference>
<dbReference type="FunFam" id="3.40.640.10:FF:000008">
    <property type="entry name" value="Lysine decarboxylase, inducible"/>
    <property type="match status" value="1"/>
</dbReference>
<proteinExistence type="inferred from homology"/>
<dbReference type="InterPro" id="IPR008286">
    <property type="entry name" value="Prn/Lys/Arg_de-COase_C"/>
</dbReference>
<dbReference type="RefSeq" id="WP_230338634.1">
    <property type="nucleotide sequence ID" value="NZ_CP069798.1"/>
</dbReference>
<dbReference type="InterPro" id="IPR027464">
    <property type="entry name" value="Ornithine_deCO2ase_N"/>
</dbReference>
<dbReference type="GO" id="GO:0004586">
    <property type="term" value="F:ornithine decarboxylase activity"/>
    <property type="evidence" value="ECO:0007669"/>
    <property type="project" value="UniProtKB-EC"/>
</dbReference>
<evidence type="ECO:0000256" key="5">
    <source>
        <dbReference type="PIRSR" id="PIRSR009393-1"/>
    </source>
</evidence>
<dbReference type="Gene3D" id="3.90.1150.10">
    <property type="entry name" value="Aspartate Aminotransferase, domain 1"/>
    <property type="match status" value="1"/>
</dbReference>
<keyword evidence="4 7" id="KW-0456">Lyase</keyword>
<name>A0A892ZFJ7_9NEIS</name>
<accession>A0A892ZFJ7</accession>
<dbReference type="InterPro" id="IPR015421">
    <property type="entry name" value="PyrdxlP-dep_Trfase_major"/>
</dbReference>
<dbReference type="SUPFAM" id="SSF53383">
    <property type="entry name" value="PLP-dependent transferases"/>
    <property type="match status" value="1"/>
</dbReference>
<evidence type="ECO:0000313" key="8">
    <source>
        <dbReference type="Proteomes" id="UP000653156"/>
    </source>
</evidence>
<dbReference type="InterPro" id="IPR011193">
    <property type="entry name" value="Orn/lys/arg_de-COase"/>
</dbReference>
<feature type="domain" description="Orn/Lys/Arg decarboxylases family 1 pyridoxal-P attachment site" evidence="6">
    <location>
        <begin position="346"/>
        <end position="360"/>
    </location>
</feature>
<reference evidence="7" key="1">
    <citation type="submission" date="2021-02" db="EMBL/GenBank/DDBJ databases">
        <title>Neisseriaceae sp. 26B isolated from the cloaca of a Common Toad-headed Turtle (Mesoclemmys nasuta).</title>
        <authorList>
            <person name="Spergser J."/>
            <person name="Busse H.-J."/>
        </authorList>
    </citation>
    <scope>NUCLEOTIDE SEQUENCE</scope>
    <source>
        <strain evidence="7">26B</strain>
    </source>
</reference>
<gene>
    <name evidence="7" type="primary">speC</name>
    <name evidence="7" type="ORF">JQU52_11560</name>
</gene>
<dbReference type="EMBL" id="CP069798">
    <property type="protein sequence ID" value="QRQ81340.1"/>
    <property type="molecule type" value="Genomic_DNA"/>
</dbReference>
<dbReference type="InterPro" id="IPR015424">
    <property type="entry name" value="PyrdxlP-dep_Trfase"/>
</dbReference>
<dbReference type="Gene3D" id="3.90.100.10">
    <property type="entry name" value="Orn/Lys/Arg decarboxylase, C-terminal domain"/>
    <property type="match status" value="1"/>
</dbReference>
<dbReference type="Pfam" id="PF03709">
    <property type="entry name" value="OKR_DC_1_N"/>
    <property type="match status" value="1"/>
</dbReference>
<dbReference type="SUPFAM" id="SSF55904">
    <property type="entry name" value="Ornithine decarboxylase C-terminal domain"/>
    <property type="match status" value="1"/>
</dbReference>
<dbReference type="PANTHER" id="PTHR45229:SF3">
    <property type="entry name" value="BIODEGRADATIVE ARGININE DECARBOXYLASE"/>
    <property type="match status" value="1"/>
</dbReference>
<dbReference type="GO" id="GO:0030170">
    <property type="term" value="F:pyridoxal phosphate binding"/>
    <property type="evidence" value="ECO:0007669"/>
    <property type="project" value="TreeGrafter"/>
</dbReference>
<dbReference type="Gene3D" id="3.40.640.10">
    <property type="entry name" value="Type I PLP-dependent aspartate aminotransferase-like (Major domain)"/>
    <property type="match status" value="1"/>
</dbReference>
<protein>
    <submittedName>
        <fullName evidence="7">Ornithine decarboxylase</fullName>
        <ecNumber evidence="7">4.1.1.17</ecNumber>
    </submittedName>
</protein>
<dbReference type="InterPro" id="IPR015422">
    <property type="entry name" value="PyrdxlP-dep_Trfase_small"/>
</dbReference>
<dbReference type="SUPFAM" id="SSF52172">
    <property type="entry name" value="CheY-like"/>
    <property type="match status" value="1"/>
</dbReference>
<dbReference type="Proteomes" id="UP000653156">
    <property type="component" value="Chromosome"/>
</dbReference>
<keyword evidence="2" id="KW-0210">Decarboxylase</keyword>
<evidence type="ECO:0000256" key="3">
    <source>
        <dbReference type="ARBA" id="ARBA00022898"/>
    </source>
</evidence>
<dbReference type="AlphaFoldDB" id="A0A892ZFJ7"/>
<dbReference type="InterPro" id="IPR005308">
    <property type="entry name" value="OKR_de-COase_N"/>
</dbReference>
<keyword evidence="3 5" id="KW-0663">Pyridoxal phosphate</keyword>
<dbReference type="Pfam" id="PF01276">
    <property type="entry name" value="OKR_DC_1"/>
    <property type="match status" value="1"/>
</dbReference>
<comment type="similarity">
    <text evidence="1">Belongs to the Orn/Lys/Arg decarboxylase class-I family.</text>
</comment>
<sequence>MKIAASSGTEFAFLADYKVMAIDLTDFTNVCAVVVTCADLPEVWAELERLGFDIPIFAAVQYGETVAPQWLPELYGVIELAQEQKYYNGQLINAAAADYINTLDPPFFQALKEYTDYGNAAFDCPGHQGGQFFRKHPSGRRFYLYFGENLFRADSCNADVRLGDLLIHEGPAYQAQAHAAKVFNADKTYFVLGGTSAANKIAIGALVAEGDLVLFDRNNHKSVHQGALTLAGGIPVYMETARNAYGFIGGIAEHCFDEADIRAQIARVAPQRAQDARPFRLAVIQLGTYDGTLYNARQVVDRIGHLCDYILFDSAWVGYEQFIPMMRNCSPLLLELTENDPGILVTQSVHKQQAGFSQTSQIHKKDNHINQQARYCNHKRFNNAFMMHVSTSPFYPLFASLDVNAKMHEGKAGRRMWRECVLGGIEARKMLLQTCKLIRPFVPPEIDGLPWQHHDSEDMADDIRFFQFATSGQIEAQWHDFNGYGTNQYMIDPCKLLLTTPGINLETGGYDEFGIPAAILAHYLRERSVIPEKADLNSILFLLTPAENMAKFQHLVATIARFEEHIEADTPVGEMLPLLARAQPQYQKMPIRQLCLKMHRFYARHRLNQLQQQMFRRADLPPASISAQEAHHAFVRNQVELVALKDIAGRTAAEGALPYPPGVLCIVPGEVWGGAVLQYFLALEEGINELPGFEPEIQGVYLERDEASGRKQAFAYVLKQN</sequence>
<dbReference type="Gene3D" id="3.40.50.220">
    <property type="match status" value="1"/>
</dbReference>
<dbReference type="InterPro" id="IPR000310">
    <property type="entry name" value="Orn/Lys/Arg_deCO2ase_major_dom"/>
</dbReference>
<keyword evidence="8" id="KW-1185">Reference proteome</keyword>
<organism evidence="7 8">
    <name type="scientific">Paralysiella testudinis</name>
    <dbReference type="NCBI Taxonomy" id="2809020"/>
    <lineage>
        <taxon>Bacteria</taxon>
        <taxon>Pseudomonadati</taxon>
        <taxon>Pseudomonadota</taxon>
        <taxon>Betaproteobacteria</taxon>
        <taxon>Neisseriales</taxon>
        <taxon>Neisseriaceae</taxon>
        <taxon>Paralysiella</taxon>
    </lineage>
</organism>
<dbReference type="NCBIfam" id="NF010092">
    <property type="entry name" value="PRK13578.1"/>
    <property type="match status" value="1"/>
</dbReference>
<evidence type="ECO:0000313" key="7">
    <source>
        <dbReference type="EMBL" id="QRQ81340.1"/>
    </source>
</evidence>
<dbReference type="Pfam" id="PF03711">
    <property type="entry name" value="OKR_DC_1_C"/>
    <property type="match status" value="1"/>
</dbReference>
<evidence type="ECO:0000256" key="2">
    <source>
        <dbReference type="ARBA" id="ARBA00022793"/>
    </source>
</evidence>
<dbReference type="EC" id="4.1.1.17" evidence="7"/>
<dbReference type="PIRSF" id="PIRSF009393">
    <property type="entry name" value="Orn_decarb"/>
    <property type="match status" value="1"/>
</dbReference>
<evidence type="ECO:0000259" key="6">
    <source>
        <dbReference type="PROSITE" id="PS00703"/>
    </source>
</evidence>